<keyword evidence="1" id="KW-0812">Transmembrane</keyword>
<keyword evidence="1" id="KW-0472">Membrane</keyword>
<keyword evidence="1" id="KW-1133">Transmembrane helix</keyword>
<evidence type="ECO:0000313" key="3">
    <source>
        <dbReference type="Proteomes" id="UP000319908"/>
    </source>
</evidence>
<dbReference type="Proteomes" id="UP000319908">
    <property type="component" value="Unassembled WGS sequence"/>
</dbReference>
<dbReference type="EMBL" id="SJPU01000001">
    <property type="protein sequence ID" value="TWU20045.1"/>
    <property type="molecule type" value="Genomic_DNA"/>
</dbReference>
<proteinExistence type="predicted"/>
<comment type="caution">
    <text evidence="2">The sequence shown here is derived from an EMBL/GenBank/DDBJ whole genome shotgun (WGS) entry which is preliminary data.</text>
</comment>
<feature type="transmembrane region" description="Helical" evidence="1">
    <location>
        <begin position="75"/>
        <end position="95"/>
    </location>
</feature>
<organism evidence="2 3">
    <name type="scientific">Allorhodopirellula heiligendammensis</name>
    <dbReference type="NCBI Taxonomy" id="2714739"/>
    <lineage>
        <taxon>Bacteria</taxon>
        <taxon>Pseudomonadati</taxon>
        <taxon>Planctomycetota</taxon>
        <taxon>Planctomycetia</taxon>
        <taxon>Pirellulales</taxon>
        <taxon>Pirellulaceae</taxon>
        <taxon>Allorhodopirellula</taxon>
    </lineage>
</organism>
<protein>
    <submittedName>
        <fullName evidence="2">Uncharacterized protein</fullName>
    </submittedName>
</protein>
<reference evidence="2 3" key="1">
    <citation type="journal article" date="2020" name="Antonie Van Leeuwenhoek">
        <title>Rhodopirellula heiligendammensis sp. nov., Rhodopirellula pilleata sp. nov., and Rhodopirellula solitaria sp. nov. isolated from natural or artificial marine surfaces in Northern Germany and California, USA, and emended description of the genus Rhodopirellula.</title>
        <authorList>
            <person name="Kallscheuer N."/>
            <person name="Wiegand S."/>
            <person name="Jogler M."/>
            <person name="Boedeker C."/>
            <person name="Peeters S.H."/>
            <person name="Rast P."/>
            <person name="Heuer A."/>
            <person name="Jetten M.S.M."/>
            <person name="Rohde M."/>
            <person name="Jogler C."/>
        </authorList>
    </citation>
    <scope>NUCLEOTIDE SEQUENCE [LARGE SCALE GENOMIC DNA]</scope>
    <source>
        <strain evidence="2 3">Poly21</strain>
    </source>
</reference>
<keyword evidence="3" id="KW-1185">Reference proteome</keyword>
<dbReference type="AlphaFoldDB" id="A0A5C6C7G6"/>
<name>A0A5C6C7G6_9BACT</name>
<accession>A0A5C6C7G6</accession>
<evidence type="ECO:0000313" key="2">
    <source>
        <dbReference type="EMBL" id="TWU20045.1"/>
    </source>
</evidence>
<feature type="transmembrane region" description="Helical" evidence="1">
    <location>
        <begin position="49"/>
        <end position="69"/>
    </location>
</feature>
<gene>
    <name evidence="2" type="ORF">Poly21_22250</name>
</gene>
<evidence type="ECO:0000256" key="1">
    <source>
        <dbReference type="SAM" id="Phobius"/>
    </source>
</evidence>
<sequence length="153" mass="17619">MRSCHGRPFRRDPVTASVRRRITLVIPLPLEEFTQRVTAFERGGNNRGIIFLVCFFCGLLALQLLAPWADHTGGVGNWAFSALPLLFVVHPFLVGRWYGWRRQRRFGLLPDCICRSVRCLHWVRRTGSGWHVDVLRGLMHTNAAHYALDRIRG</sequence>